<dbReference type="InterPro" id="IPR004622">
    <property type="entry name" value="DNA_pol_HolB"/>
</dbReference>
<dbReference type="InterPro" id="IPR008921">
    <property type="entry name" value="DNA_pol3_clamp-load_cplx_C"/>
</dbReference>
<dbReference type="InterPro" id="IPR050238">
    <property type="entry name" value="DNA_Rep/Repair_Clamp_Loader"/>
</dbReference>
<dbReference type="FunFam" id="3.40.50.300:FF:001255">
    <property type="entry name" value="DNA polymerase III subunit delta"/>
    <property type="match status" value="1"/>
</dbReference>
<evidence type="ECO:0000313" key="9">
    <source>
        <dbReference type="EMBL" id="VAX30258.1"/>
    </source>
</evidence>
<keyword evidence="3 9" id="KW-0808">Transferase</keyword>
<evidence type="ECO:0000256" key="1">
    <source>
        <dbReference type="ARBA" id="ARBA00012417"/>
    </source>
</evidence>
<feature type="domain" description="DNA polymerase III delta subunit C-terminal" evidence="8">
    <location>
        <begin position="223"/>
        <end position="335"/>
    </location>
</feature>
<dbReference type="PANTHER" id="PTHR11669">
    <property type="entry name" value="REPLICATION FACTOR C / DNA POLYMERASE III GAMMA-TAU SUBUNIT"/>
    <property type="match status" value="1"/>
</dbReference>
<dbReference type="InterPro" id="IPR027417">
    <property type="entry name" value="P-loop_NTPase"/>
</dbReference>
<dbReference type="Pfam" id="PF13177">
    <property type="entry name" value="DNA_pol3_delta2"/>
    <property type="match status" value="1"/>
</dbReference>
<dbReference type="InterPro" id="IPR015199">
    <property type="entry name" value="DNA_pol_III_delta_C"/>
</dbReference>
<dbReference type="GO" id="GO:0006261">
    <property type="term" value="P:DNA-templated DNA replication"/>
    <property type="evidence" value="ECO:0007669"/>
    <property type="project" value="TreeGrafter"/>
</dbReference>
<sequence>MSLQRILGQDQPRRIIQNALENKSVSHAYLFYGPESIGKKLTAIEFAKALNCEGSGLTDNCGDCPSCKKIDQGMHPDFFFLEPKKSSPTARNAYINVEEIRELQKKLAFLPYEAKTKVAVIDGAETMNPQAANTLLKTLEEPPSSTILILIASNPHQLLPTIVSRCQGIQFHLLPTEAVRQILRQSTLSETEEFSEKELDLRTLRSMGRVSRALEEDIEVTDQYREEILFLLEQVSFKRMDVAFKWTKQWAKRADKIQSVLDEMLNLLRDLAVIKCQGENPEILNRDILDRLKPLAEKKSTRTLTAMFDSALETKSALTANANLQLSLDHMLIQFCEAA</sequence>
<evidence type="ECO:0000256" key="4">
    <source>
        <dbReference type="ARBA" id="ARBA00022695"/>
    </source>
</evidence>
<evidence type="ECO:0000256" key="3">
    <source>
        <dbReference type="ARBA" id="ARBA00022679"/>
    </source>
</evidence>
<evidence type="ECO:0000256" key="2">
    <source>
        <dbReference type="ARBA" id="ARBA00014363"/>
    </source>
</evidence>
<dbReference type="GO" id="GO:0008408">
    <property type="term" value="F:3'-5' exonuclease activity"/>
    <property type="evidence" value="ECO:0007669"/>
    <property type="project" value="InterPro"/>
</dbReference>
<reference evidence="9" key="1">
    <citation type="submission" date="2018-06" db="EMBL/GenBank/DDBJ databases">
        <authorList>
            <person name="Zhirakovskaya E."/>
        </authorList>
    </citation>
    <scope>NUCLEOTIDE SEQUENCE</scope>
</reference>
<protein>
    <recommendedName>
        <fullName evidence="2">DNA polymerase III subunit delta'</fullName>
        <ecNumber evidence="1">2.7.7.7</ecNumber>
    </recommendedName>
</protein>
<organism evidence="9">
    <name type="scientific">hydrothermal vent metagenome</name>
    <dbReference type="NCBI Taxonomy" id="652676"/>
    <lineage>
        <taxon>unclassified sequences</taxon>
        <taxon>metagenomes</taxon>
        <taxon>ecological metagenomes</taxon>
    </lineage>
</organism>
<evidence type="ECO:0000256" key="6">
    <source>
        <dbReference type="ARBA" id="ARBA00022932"/>
    </source>
</evidence>
<gene>
    <name evidence="9" type="ORF">MNBD_NITROSPINAE05-556</name>
</gene>
<dbReference type="Gene3D" id="3.40.50.300">
    <property type="entry name" value="P-loop containing nucleotide triphosphate hydrolases"/>
    <property type="match status" value="1"/>
</dbReference>
<evidence type="ECO:0000256" key="5">
    <source>
        <dbReference type="ARBA" id="ARBA00022705"/>
    </source>
</evidence>
<dbReference type="NCBIfam" id="TIGR00678">
    <property type="entry name" value="holB"/>
    <property type="match status" value="1"/>
</dbReference>
<dbReference type="EMBL" id="UOGG01000104">
    <property type="protein sequence ID" value="VAX30258.1"/>
    <property type="molecule type" value="Genomic_DNA"/>
</dbReference>
<dbReference type="PANTHER" id="PTHR11669:SF8">
    <property type="entry name" value="DNA POLYMERASE III SUBUNIT DELTA"/>
    <property type="match status" value="1"/>
</dbReference>
<proteinExistence type="predicted"/>
<comment type="catalytic activity">
    <reaction evidence="7">
        <text>DNA(n) + a 2'-deoxyribonucleoside 5'-triphosphate = DNA(n+1) + diphosphate</text>
        <dbReference type="Rhea" id="RHEA:22508"/>
        <dbReference type="Rhea" id="RHEA-COMP:17339"/>
        <dbReference type="Rhea" id="RHEA-COMP:17340"/>
        <dbReference type="ChEBI" id="CHEBI:33019"/>
        <dbReference type="ChEBI" id="CHEBI:61560"/>
        <dbReference type="ChEBI" id="CHEBI:173112"/>
        <dbReference type="EC" id="2.7.7.7"/>
    </reaction>
</comment>
<dbReference type="GO" id="GO:0003677">
    <property type="term" value="F:DNA binding"/>
    <property type="evidence" value="ECO:0007669"/>
    <property type="project" value="InterPro"/>
</dbReference>
<name>A0A3B1D2M0_9ZZZZ</name>
<dbReference type="SUPFAM" id="SSF48019">
    <property type="entry name" value="post-AAA+ oligomerization domain-like"/>
    <property type="match status" value="1"/>
</dbReference>
<dbReference type="AlphaFoldDB" id="A0A3B1D2M0"/>
<dbReference type="EC" id="2.7.7.7" evidence="1"/>
<dbReference type="Pfam" id="PF09115">
    <property type="entry name" value="DNApol3-delta_C"/>
    <property type="match status" value="1"/>
</dbReference>
<evidence type="ECO:0000259" key="8">
    <source>
        <dbReference type="Pfam" id="PF09115"/>
    </source>
</evidence>
<dbReference type="GO" id="GO:0003887">
    <property type="term" value="F:DNA-directed DNA polymerase activity"/>
    <property type="evidence" value="ECO:0007669"/>
    <property type="project" value="UniProtKB-KW"/>
</dbReference>
<accession>A0A3B1D2M0</accession>
<keyword evidence="5" id="KW-0235">DNA replication</keyword>
<keyword evidence="4 9" id="KW-0548">Nucleotidyltransferase</keyword>
<dbReference type="GO" id="GO:0009360">
    <property type="term" value="C:DNA polymerase III complex"/>
    <property type="evidence" value="ECO:0007669"/>
    <property type="project" value="InterPro"/>
</dbReference>
<dbReference type="SUPFAM" id="SSF52540">
    <property type="entry name" value="P-loop containing nucleoside triphosphate hydrolases"/>
    <property type="match status" value="1"/>
</dbReference>
<evidence type="ECO:0000256" key="7">
    <source>
        <dbReference type="ARBA" id="ARBA00049244"/>
    </source>
</evidence>
<keyword evidence="6" id="KW-0239">DNA-directed DNA polymerase</keyword>
<dbReference type="Gene3D" id="1.20.272.10">
    <property type="match status" value="1"/>
</dbReference>